<organism evidence="2 3">
    <name type="scientific">Devosia nanyangense</name>
    <dbReference type="NCBI Taxonomy" id="1228055"/>
    <lineage>
        <taxon>Bacteria</taxon>
        <taxon>Pseudomonadati</taxon>
        <taxon>Pseudomonadota</taxon>
        <taxon>Alphaproteobacteria</taxon>
        <taxon>Hyphomicrobiales</taxon>
        <taxon>Devosiaceae</taxon>
        <taxon>Devosia</taxon>
    </lineage>
</organism>
<feature type="domain" description="NAD-dependent epimerase/dehydratase" evidence="1">
    <location>
        <begin position="29"/>
        <end position="193"/>
    </location>
</feature>
<evidence type="ECO:0000313" key="2">
    <source>
        <dbReference type="EMBL" id="MBI4923490.1"/>
    </source>
</evidence>
<dbReference type="EMBL" id="JACRAF010000057">
    <property type="protein sequence ID" value="MBI4923490.1"/>
    <property type="molecule type" value="Genomic_DNA"/>
</dbReference>
<sequence>MHSVDQLEQRLSQPSPALIADLGALDGDILVLGAGGKLGPSLVRLALRGAEGKKKIIAVSRFGDKTQADALKREGAEIVSADITDDAALAALPEARNIIFLVGSKFGSTGREADTWYTNAYLPGRVADRYRSSRIVALSTGNVYPFTPIGSGGPTEEDAPGPVGEYAMSCLGRERVLTRFAHKHQTPLALIRLNYAVEMRYGVLVDIGRKVRAGEPVDVAMAAVNVVWQGYANEVILRALGHATPDPFVLNLAGPETLSVRQLAQAFGAAAGVEPHFTGTEAGAALLSNSAKCMRLFGYPDVSPAALIEWTAAWLAAGLPLLDKPTGFQKRDGKF</sequence>
<name>A0A933L5K1_9HYPH</name>
<comment type="caution">
    <text evidence="2">The sequence shown here is derived from an EMBL/GenBank/DDBJ whole genome shotgun (WGS) entry which is preliminary data.</text>
</comment>
<dbReference type="SUPFAM" id="SSF51735">
    <property type="entry name" value="NAD(P)-binding Rossmann-fold domains"/>
    <property type="match status" value="1"/>
</dbReference>
<evidence type="ECO:0000259" key="1">
    <source>
        <dbReference type="Pfam" id="PF01370"/>
    </source>
</evidence>
<reference evidence="2" key="1">
    <citation type="submission" date="2020-07" db="EMBL/GenBank/DDBJ databases">
        <title>Huge and variable diversity of episymbiotic CPR bacteria and DPANN archaea in groundwater ecosystems.</title>
        <authorList>
            <person name="He C.Y."/>
            <person name="Keren R."/>
            <person name="Whittaker M."/>
            <person name="Farag I.F."/>
            <person name="Doudna J."/>
            <person name="Cate J.H.D."/>
            <person name="Banfield J.F."/>
        </authorList>
    </citation>
    <scope>NUCLEOTIDE SEQUENCE</scope>
    <source>
        <strain evidence="2">NC_groundwater_1586_Pr3_B-0.1um_66_15</strain>
    </source>
</reference>
<protein>
    <submittedName>
        <fullName evidence="2">NAD(P)-dependent oxidoreductase</fullName>
    </submittedName>
</protein>
<dbReference type="Gene3D" id="3.40.50.720">
    <property type="entry name" value="NAD(P)-binding Rossmann-like Domain"/>
    <property type="match status" value="1"/>
</dbReference>
<dbReference type="InterPro" id="IPR001509">
    <property type="entry name" value="Epimerase_deHydtase"/>
</dbReference>
<dbReference type="InterPro" id="IPR036291">
    <property type="entry name" value="NAD(P)-bd_dom_sf"/>
</dbReference>
<dbReference type="AlphaFoldDB" id="A0A933L5K1"/>
<gene>
    <name evidence="2" type="ORF">HY834_17260</name>
</gene>
<evidence type="ECO:0000313" key="3">
    <source>
        <dbReference type="Proteomes" id="UP000782610"/>
    </source>
</evidence>
<proteinExistence type="predicted"/>
<accession>A0A933L5K1</accession>
<dbReference type="Proteomes" id="UP000782610">
    <property type="component" value="Unassembled WGS sequence"/>
</dbReference>
<dbReference type="Pfam" id="PF01370">
    <property type="entry name" value="Epimerase"/>
    <property type="match status" value="1"/>
</dbReference>